<dbReference type="Gene3D" id="3.90.79.10">
    <property type="entry name" value="Nucleoside Triphosphate Pyrophosphohydrolase"/>
    <property type="match status" value="2"/>
</dbReference>
<dbReference type="InterPro" id="IPR000086">
    <property type="entry name" value="NUDIX_hydrolase_dom"/>
</dbReference>
<reference evidence="7 8" key="1">
    <citation type="submission" date="2010-12" db="EMBL/GenBank/DDBJ databases">
        <authorList>
            <person name="Muzny D."/>
            <person name="Qin X."/>
            <person name="Deng J."/>
            <person name="Jiang H."/>
            <person name="Liu Y."/>
            <person name="Qu J."/>
            <person name="Song X.-Z."/>
            <person name="Zhang L."/>
            <person name="Thornton R."/>
            <person name="Coyle M."/>
            <person name="Francisco L."/>
            <person name="Jackson L."/>
            <person name="Javaid M."/>
            <person name="Korchina V."/>
            <person name="Kovar C."/>
            <person name="Mata R."/>
            <person name="Mathew T."/>
            <person name="Ngo R."/>
            <person name="Nguyen L."/>
            <person name="Nguyen N."/>
            <person name="Okwuonu G."/>
            <person name="Ongeri F."/>
            <person name="Pham C."/>
            <person name="Simmons D."/>
            <person name="Wilczek-Boney K."/>
            <person name="Hale W."/>
            <person name="Jakkamsetti A."/>
            <person name="Pham P."/>
            <person name="Ruth R."/>
            <person name="San Lucas F."/>
            <person name="Warren J."/>
            <person name="Zhang J."/>
            <person name="Zhao Z."/>
            <person name="Zhou C."/>
            <person name="Zhu D."/>
            <person name="Lee S."/>
            <person name="Bess C."/>
            <person name="Blankenburg K."/>
            <person name="Forbes L."/>
            <person name="Fu Q."/>
            <person name="Gubbala S."/>
            <person name="Hirani K."/>
            <person name="Jayaseelan J.C."/>
            <person name="Lara F."/>
            <person name="Munidasa M."/>
            <person name="Palculict T."/>
            <person name="Patil S."/>
            <person name="Pu L.-L."/>
            <person name="Saada N."/>
            <person name="Tang L."/>
            <person name="Weissenberger G."/>
            <person name="Zhu Y."/>
            <person name="Hemphill L."/>
            <person name="Shang Y."/>
            <person name="Youmans B."/>
            <person name="Ayvaz T."/>
            <person name="Ross M."/>
            <person name="Santibanez J."/>
            <person name="Aqrawi P."/>
            <person name="Gross S."/>
            <person name="Joshi V."/>
            <person name="Fowler G."/>
            <person name="Nazareth L."/>
            <person name="Reid J."/>
            <person name="Worley K."/>
            <person name="Petrosino J."/>
            <person name="Highlander S."/>
            <person name="Gibbs R."/>
        </authorList>
    </citation>
    <scope>NUCLEOTIDE SEQUENCE [LARGE SCALE GENOMIC DNA]</scope>
    <source>
        <strain evidence="7 8">ATCC 23263</strain>
    </source>
</reference>
<sequence>MTRMSTLCYLLQGDQVLMLHRTVKERDVNRGKWIGVGGHFETDESPEECLLREVWEETGYTLTAWRFRGIVTFVSGGGVTEYMHLFTADGFSGEPHPCDEGELVWVDRDAVWGLNLWEGDRVFFRLLMETERFFSLKLMYDGHDRLAYAALNGKPMELFDVLDENGRKTGVVRERGVAHRDGSLHGTVHMWVVRRGEAGPEVLLQRRAQSKDSNPGCYDISSAGHIVAGGEVMDAAVREMREELGLTVRPEELHYLGPHRGGFRSRFHGHPFWDNELSHVFVYTNPVTVDDLTLQPEEVAAVRWMGMDACLAGMHDGSLPNCIYEDELEMVRAYLGADDFE</sequence>
<dbReference type="EMBL" id="AEQN01000017">
    <property type="protein sequence ID" value="EFV01516.1"/>
    <property type="molecule type" value="Genomic_DNA"/>
</dbReference>
<keyword evidence="5" id="KW-0460">Magnesium</keyword>
<evidence type="ECO:0000313" key="7">
    <source>
        <dbReference type="EMBL" id="EFV01516.1"/>
    </source>
</evidence>
<dbReference type="OrthoDB" id="9804563at2"/>
<feature type="domain" description="Nudix hydrolase" evidence="6">
    <location>
        <begin position="1"/>
        <end position="129"/>
    </location>
</feature>
<dbReference type="eggNOG" id="COG1051">
    <property type="taxonomic scope" value="Bacteria"/>
</dbReference>
<dbReference type="CDD" id="cd04692">
    <property type="entry name" value="NUDIX_Hydrolase"/>
    <property type="match status" value="1"/>
</dbReference>
<dbReference type="GO" id="GO:0005737">
    <property type="term" value="C:cytoplasm"/>
    <property type="evidence" value="ECO:0007669"/>
    <property type="project" value="TreeGrafter"/>
</dbReference>
<name>E6MHF2_9FIRM</name>
<dbReference type="PRINTS" id="PR01402">
    <property type="entry name" value="MUTATORMUTX"/>
</dbReference>
<evidence type="ECO:0000256" key="1">
    <source>
        <dbReference type="ARBA" id="ARBA00001946"/>
    </source>
</evidence>
<dbReference type="Pfam" id="PF00293">
    <property type="entry name" value="NUDIX"/>
    <property type="match status" value="2"/>
</dbReference>
<dbReference type="AlphaFoldDB" id="E6MHF2"/>
<evidence type="ECO:0000256" key="5">
    <source>
        <dbReference type="ARBA" id="ARBA00022842"/>
    </source>
</evidence>
<protein>
    <submittedName>
        <fullName evidence="7">Hydrolase, NUDIX family</fullName>
    </submittedName>
</protein>
<dbReference type="InterPro" id="IPR020084">
    <property type="entry name" value="NUDIX_hydrolase_CS"/>
</dbReference>
<dbReference type="GO" id="GO:0008413">
    <property type="term" value="F:8-oxo-7,8-dihydroguanosine triphosphate pyrophosphatase activity"/>
    <property type="evidence" value="ECO:0007669"/>
    <property type="project" value="InterPro"/>
</dbReference>
<dbReference type="InterPro" id="IPR015797">
    <property type="entry name" value="NUDIX_hydrolase-like_dom_sf"/>
</dbReference>
<proteinExistence type="inferred from homology"/>
<feature type="domain" description="Nudix hydrolase" evidence="6">
    <location>
        <begin position="183"/>
        <end position="329"/>
    </location>
</feature>
<dbReference type="HOGENOM" id="CLU_818576_0_0_9"/>
<accession>E6MHF2</accession>
<dbReference type="PANTHER" id="PTHR43758:SF2">
    <property type="entry name" value="OXIDIZED PURINE NUCLEOSIDE TRIPHOSPHATE HYDROLASE"/>
    <property type="match status" value="1"/>
</dbReference>
<dbReference type="PANTHER" id="PTHR43758">
    <property type="entry name" value="7,8-DIHYDRO-8-OXOGUANINE TRIPHOSPHATASE"/>
    <property type="match status" value="1"/>
</dbReference>
<organism evidence="7 8">
    <name type="scientific">Pseudoramibacter alactolyticus ATCC 23263</name>
    <dbReference type="NCBI Taxonomy" id="887929"/>
    <lineage>
        <taxon>Bacteria</taxon>
        <taxon>Bacillati</taxon>
        <taxon>Bacillota</taxon>
        <taxon>Clostridia</taxon>
        <taxon>Eubacteriales</taxon>
        <taxon>Eubacteriaceae</taxon>
        <taxon>Pseudoramibacter</taxon>
    </lineage>
</organism>
<keyword evidence="3" id="KW-0479">Metal-binding</keyword>
<dbReference type="STRING" id="887929.HMP0721_1437"/>
<comment type="caution">
    <text evidence="7">The sequence shown here is derived from an EMBL/GenBank/DDBJ whole genome shotgun (WGS) entry which is preliminary data.</text>
</comment>
<evidence type="ECO:0000256" key="4">
    <source>
        <dbReference type="ARBA" id="ARBA00022801"/>
    </source>
</evidence>
<keyword evidence="4 7" id="KW-0378">Hydrolase</keyword>
<dbReference type="PROSITE" id="PS00893">
    <property type="entry name" value="NUDIX_BOX"/>
    <property type="match status" value="1"/>
</dbReference>
<dbReference type="PROSITE" id="PS51462">
    <property type="entry name" value="NUDIX"/>
    <property type="match status" value="2"/>
</dbReference>
<evidence type="ECO:0000256" key="2">
    <source>
        <dbReference type="ARBA" id="ARBA00005582"/>
    </source>
</evidence>
<dbReference type="GO" id="GO:0046872">
    <property type="term" value="F:metal ion binding"/>
    <property type="evidence" value="ECO:0007669"/>
    <property type="project" value="UniProtKB-KW"/>
</dbReference>
<comment type="cofactor">
    <cofactor evidence="1">
        <name>Mg(2+)</name>
        <dbReference type="ChEBI" id="CHEBI:18420"/>
    </cofactor>
</comment>
<dbReference type="RefSeq" id="WP_006598859.1">
    <property type="nucleotide sequence ID" value="NZ_GL622359.1"/>
</dbReference>
<evidence type="ECO:0000259" key="6">
    <source>
        <dbReference type="PROSITE" id="PS51462"/>
    </source>
</evidence>
<dbReference type="InterPro" id="IPR003562">
    <property type="entry name" value="Mutator_MutX_prot"/>
</dbReference>
<comment type="similarity">
    <text evidence="2">Belongs to the Nudix hydrolase family.</text>
</comment>
<gene>
    <name evidence="7" type="ORF">HMP0721_1437</name>
</gene>
<dbReference type="CDD" id="cd18886">
    <property type="entry name" value="NUDIX_MutT_Nudt1"/>
    <property type="match status" value="1"/>
</dbReference>
<keyword evidence="8" id="KW-1185">Reference proteome</keyword>
<evidence type="ECO:0000313" key="8">
    <source>
        <dbReference type="Proteomes" id="UP000004754"/>
    </source>
</evidence>
<dbReference type="GO" id="GO:0006281">
    <property type="term" value="P:DNA repair"/>
    <property type="evidence" value="ECO:0007669"/>
    <property type="project" value="InterPro"/>
</dbReference>
<dbReference type="eggNOG" id="COG1443">
    <property type="taxonomic scope" value="Bacteria"/>
</dbReference>
<dbReference type="SUPFAM" id="SSF55811">
    <property type="entry name" value="Nudix"/>
    <property type="match status" value="2"/>
</dbReference>
<dbReference type="Proteomes" id="UP000004754">
    <property type="component" value="Unassembled WGS sequence"/>
</dbReference>
<evidence type="ECO:0000256" key="3">
    <source>
        <dbReference type="ARBA" id="ARBA00022723"/>
    </source>
</evidence>